<keyword evidence="2" id="KW-1185">Reference proteome</keyword>
<accession>A0A418II90</accession>
<organism evidence="1 2">
    <name type="scientific">Staphylococcus shinii</name>
    <dbReference type="NCBI Taxonomy" id="2912228"/>
    <lineage>
        <taxon>Bacteria</taxon>
        <taxon>Bacillati</taxon>
        <taxon>Bacillota</taxon>
        <taxon>Bacilli</taxon>
        <taxon>Bacillales</taxon>
        <taxon>Staphylococcaceae</taxon>
        <taxon>Staphylococcus</taxon>
    </lineage>
</organism>
<dbReference type="InterPro" id="IPR010813">
    <property type="entry name" value="DUF1413"/>
</dbReference>
<dbReference type="GeneID" id="79051591"/>
<dbReference type="AlphaFoldDB" id="A0A418II90"/>
<gene>
    <name evidence="1" type="ORF">BU112_02120</name>
</gene>
<evidence type="ECO:0000313" key="2">
    <source>
        <dbReference type="Proteomes" id="UP000286317"/>
    </source>
</evidence>
<dbReference type="RefSeq" id="WP_039067408.1">
    <property type="nucleotide sequence ID" value="NZ_CP068712.1"/>
</dbReference>
<dbReference type="Proteomes" id="UP000286317">
    <property type="component" value="Unassembled WGS sequence"/>
</dbReference>
<sequence length="89" mass="11084">MNFDEKINHLHAFKGKDNFEFRFEALFDQEEWIQMSLNQRKQLEREFRIYVEHHDHLRIPYASQDHIRMGMYNSVYDFNSVKHNFKAYI</sequence>
<comment type="caution">
    <text evidence="1">The sequence shown here is derived from an EMBL/GenBank/DDBJ whole genome shotgun (WGS) entry which is preliminary data.</text>
</comment>
<dbReference type="Pfam" id="PF07205">
    <property type="entry name" value="DUF1413"/>
    <property type="match status" value="1"/>
</dbReference>
<protein>
    <submittedName>
        <fullName evidence="1">DUF1413 domain-containing protein</fullName>
    </submittedName>
</protein>
<evidence type="ECO:0000313" key="1">
    <source>
        <dbReference type="EMBL" id="RIN02545.1"/>
    </source>
</evidence>
<name>A0A418II90_9STAP</name>
<proteinExistence type="predicted"/>
<dbReference type="OrthoDB" id="2399688at2"/>
<dbReference type="EMBL" id="QXUF01000009">
    <property type="protein sequence ID" value="RIN02545.1"/>
    <property type="molecule type" value="Genomic_DNA"/>
</dbReference>
<reference evidence="1 2" key="1">
    <citation type="journal article" date="2016" name="Front. Microbiol.">
        <title>Comprehensive Phylogenetic Analysis of Bovine Non-aureus Staphylococci Species Based on Whole-Genome Sequencing.</title>
        <authorList>
            <person name="Naushad S."/>
            <person name="Barkema H.W."/>
            <person name="Luby C."/>
            <person name="Condas L.A."/>
            <person name="Nobrega D.B."/>
            <person name="Carson D.A."/>
            <person name="De Buck J."/>
        </authorList>
    </citation>
    <scope>NUCLEOTIDE SEQUENCE [LARGE SCALE GENOMIC DNA]</scope>
    <source>
        <strain evidence="1 2">SNUC 4554</strain>
    </source>
</reference>